<dbReference type="InterPro" id="IPR000276">
    <property type="entry name" value="GPCR_Rhodpsn"/>
</dbReference>
<dbReference type="PANTHER" id="PTHR45695">
    <property type="entry name" value="LEUCOKININ RECEPTOR-RELATED"/>
    <property type="match status" value="1"/>
</dbReference>
<dbReference type="GO" id="GO:0005886">
    <property type="term" value="C:plasma membrane"/>
    <property type="evidence" value="ECO:0007669"/>
    <property type="project" value="TreeGrafter"/>
</dbReference>
<dbReference type="Gene3D" id="1.20.1070.10">
    <property type="entry name" value="Rhodopsin 7-helix transmembrane proteins"/>
    <property type="match status" value="1"/>
</dbReference>
<evidence type="ECO:0000256" key="3">
    <source>
        <dbReference type="ARBA" id="ARBA00022989"/>
    </source>
</evidence>
<proteinExistence type="predicted"/>
<feature type="transmembrane region" description="Helical" evidence="8">
    <location>
        <begin position="160"/>
        <end position="186"/>
    </location>
</feature>
<evidence type="ECO:0000313" key="11">
    <source>
        <dbReference type="Proteomes" id="UP000694620"/>
    </source>
</evidence>
<keyword evidence="3 8" id="KW-1133">Transmembrane helix</keyword>
<evidence type="ECO:0000256" key="4">
    <source>
        <dbReference type="ARBA" id="ARBA00023040"/>
    </source>
</evidence>
<sequence length="384" mass="43614">MIGSLSKQCAAIGLKMKPHSSPFLNFGNFSYFYFFSDFKTTQRILVTSLETLTLSFVLLLALVGNLGAIALLVRGRLLVNKHCFVLNLFVADLLFVSAIPLIISVRWTESWILGVPACHLLFYVMSISACVTITTLATISLERMHAILHLELVPVFNGKFVLSALAFIWLSSAFTSLPFCLFFHVITVTVHGKVMQICTMMWPNVPGEIFWEITFTSLDFVIPGLIIIISYVKILQCQLSVGHLLDPTLHFTNSISSRERLQCRTENHILVSRQDLKLFRTLLLLMVSFFLTWSPIFITMFLILLRNFQSGLLVSSSLFFWVVVFTFSSTILNPVLYGVSHFRAKQFRSFCCFTVVPRCKISNMTRSHGVQAHLIVHRFPYEVT</sequence>
<dbReference type="CDD" id="cd00637">
    <property type="entry name" value="7tm_classA_rhodopsin-like"/>
    <property type="match status" value="1"/>
</dbReference>
<feature type="transmembrane region" description="Helical" evidence="8">
    <location>
        <begin position="318"/>
        <end position="339"/>
    </location>
</feature>
<evidence type="ECO:0000256" key="5">
    <source>
        <dbReference type="ARBA" id="ARBA00023136"/>
    </source>
</evidence>
<evidence type="ECO:0000256" key="8">
    <source>
        <dbReference type="SAM" id="Phobius"/>
    </source>
</evidence>
<accession>A0A8C4X4T6</accession>
<dbReference type="GeneTree" id="ENSGT00940000164736"/>
<feature type="transmembrane region" description="Helical" evidence="8">
    <location>
        <begin position="209"/>
        <end position="232"/>
    </location>
</feature>
<feature type="transmembrane region" description="Helical" evidence="8">
    <location>
        <begin position="120"/>
        <end position="139"/>
    </location>
</feature>
<feature type="transmembrane region" description="Helical" evidence="8">
    <location>
        <begin position="52"/>
        <end position="73"/>
    </location>
</feature>
<evidence type="ECO:0000259" key="9">
    <source>
        <dbReference type="PROSITE" id="PS50262"/>
    </source>
</evidence>
<name>A0A8C4X4T6_ERPCA</name>
<feature type="domain" description="G-protein coupled receptors family 1 profile" evidence="9">
    <location>
        <begin position="64"/>
        <end position="337"/>
    </location>
</feature>
<comment type="subcellular location">
    <subcellularLocation>
        <location evidence="1">Membrane</location>
        <topology evidence="1">Multi-pass membrane protein</topology>
    </subcellularLocation>
</comment>
<dbReference type="PRINTS" id="PR00237">
    <property type="entry name" value="GPCRRHODOPSN"/>
</dbReference>
<reference evidence="10" key="1">
    <citation type="submission" date="2021-06" db="EMBL/GenBank/DDBJ databases">
        <authorList>
            <consortium name="Wellcome Sanger Institute Data Sharing"/>
        </authorList>
    </citation>
    <scope>NUCLEOTIDE SEQUENCE [LARGE SCALE GENOMIC DNA]</scope>
</reference>
<keyword evidence="2 8" id="KW-0812">Transmembrane</keyword>
<reference evidence="10" key="3">
    <citation type="submission" date="2025-09" db="UniProtKB">
        <authorList>
            <consortium name="Ensembl"/>
        </authorList>
    </citation>
    <scope>IDENTIFICATION</scope>
</reference>
<keyword evidence="7" id="KW-0807">Transducer</keyword>
<evidence type="ECO:0000256" key="7">
    <source>
        <dbReference type="ARBA" id="ARBA00023224"/>
    </source>
</evidence>
<dbReference type="SUPFAM" id="SSF81321">
    <property type="entry name" value="Family A G protein-coupled receptor-like"/>
    <property type="match status" value="1"/>
</dbReference>
<evidence type="ECO:0000256" key="6">
    <source>
        <dbReference type="ARBA" id="ARBA00023170"/>
    </source>
</evidence>
<evidence type="ECO:0000256" key="1">
    <source>
        <dbReference type="ARBA" id="ARBA00004141"/>
    </source>
</evidence>
<organism evidence="10 11">
    <name type="scientific">Erpetoichthys calabaricus</name>
    <name type="common">Rope fish</name>
    <name type="synonym">Calamoichthys calabaricus</name>
    <dbReference type="NCBI Taxonomy" id="27687"/>
    <lineage>
        <taxon>Eukaryota</taxon>
        <taxon>Metazoa</taxon>
        <taxon>Chordata</taxon>
        <taxon>Craniata</taxon>
        <taxon>Vertebrata</taxon>
        <taxon>Euteleostomi</taxon>
        <taxon>Actinopterygii</taxon>
        <taxon>Polypteriformes</taxon>
        <taxon>Polypteridae</taxon>
        <taxon>Erpetoichthys</taxon>
    </lineage>
</organism>
<dbReference type="PANTHER" id="PTHR45695:SF37">
    <property type="entry name" value="FREE FATTY ACID RECEPTOR 4-LIKE"/>
    <property type="match status" value="1"/>
</dbReference>
<dbReference type="AlphaFoldDB" id="A0A8C4X4T6"/>
<dbReference type="PROSITE" id="PS50262">
    <property type="entry name" value="G_PROTEIN_RECEP_F1_2"/>
    <property type="match status" value="1"/>
</dbReference>
<dbReference type="InterPro" id="IPR017452">
    <property type="entry name" value="GPCR_Rhodpsn_7TM"/>
</dbReference>
<evidence type="ECO:0000256" key="2">
    <source>
        <dbReference type="ARBA" id="ARBA00022692"/>
    </source>
</evidence>
<keyword evidence="6" id="KW-0675">Receptor</keyword>
<dbReference type="Pfam" id="PF00001">
    <property type="entry name" value="7tm_1"/>
    <property type="match status" value="1"/>
</dbReference>
<keyword evidence="11" id="KW-1185">Reference proteome</keyword>
<feature type="transmembrane region" description="Helical" evidence="8">
    <location>
        <begin position="85"/>
        <end position="108"/>
    </location>
</feature>
<keyword evidence="5 8" id="KW-0472">Membrane</keyword>
<feature type="transmembrane region" description="Helical" evidence="8">
    <location>
        <begin position="282"/>
        <end position="306"/>
    </location>
</feature>
<protein>
    <recommendedName>
        <fullName evidence="9">G-protein coupled receptors family 1 profile domain-containing protein</fullName>
    </recommendedName>
</protein>
<keyword evidence="4" id="KW-0297">G-protein coupled receptor</keyword>
<evidence type="ECO:0000313" key="10">
    <source>
        <dbReference type="Ensembl" id="ENSECRP00000005549.1"/>
    </source>
</evidence>
<dbReference type="Proteomes" id="UP000694620">
    <property type="component" value="Chromosome 2"/>
</dbReference>
<dbReference type="Ensembl" id="ENSECRT00000005644.1">
    <property type="protein sequence ID" value="ENSECRP00000005549.1"/>
    <property type="gene ID" value="ENSECRG00000003718.1"/>
</dbReference>
<reference evidence="10" key="2">
    <citation type="submission" date="2025-08" db="UniProtKB">
        <authorList>
            <consortium name="Ensembl"/>
        </authorList>
    </citation>
    <scope>IDENTIFICATION</scope>
</reference>
<dbReference type="GO" id="GO:0004930">
    <property type="term" value="F:G protein-coupled receptor activity"/>
    <property type="evidence" value="ECO:0007669"/>
    <property type="project" value="UniProtKB-KW"/>
</dbReference>